<feature type="domain" description="HTH myb-type" evidence="10">
    <location>
        <begin position="87"/>
        <end position="141"/>
    </location>
</feature>
<evidence type="ECO:0000256" key="2">
    <source>
        <dbReference type="ARBA" id="ARBA00022737"/>
    </source>
</evidence>
<comment type="subcellular location">
    <subcellularLocation>
        <location evidence="1">Nucleus</location>
    </subcellularLocation>
</comment>
<dbReference type="PANTHER" id="PTHR47995:SF18">
    <property type="entry name" value="TRANSCRIPTION FACTOR MYB65"/>
    <property type="match status" value="1"/>
</dbReference>
<dbReference type="AlphaFoldDB" id="A0ABD1U0E4"/>
<keyword evidence="4" id="KW-0238">DNA-binding</keyword>
<dbReference type="SUPFAM" id="SSF46689">
    <property type="entry name" value="Homeodomain-like"/>
    <property type="match status" value="1"/>
</dbReference>
<evidence type="ECO:0000313" key="11">
    <source>
        <dbReference type="EMBL" id="KAL2518449.1"/>
    </source>
</evidence>
<dbReference type="Pfam" id="PF00249">
    <property type="entry name" value="Myb_DNA-binding"/>
    <property type="match status" value="2"/>
</dbReference>
<dbReference type="CDD" id="cd00167">
    <property type="entry name" value="SANT"/>
    <property type="match status" value="2"/>
</dbReference>
<evidence type="ECO:0000259" key="9">
    <source>
        <dbReference type="PROSITE" id="PS50090"/>
    </source>
</evidence>
<dbReference type="SMART" id="SM00717">
    <property type="entry name" value="SANT"/>
    <property type="match status" value="2"/>
</dbReference>
<dbReference type="Proteomes" id="UP001604336">
    <property type="component" value="Unassembled WGS sequence"/>
</dbReference>
<dbReference type="GO" id="GO:0005634">
    <property type="term" value="C:nucleus"/>
    <property type="evidence" value="ECO:0007669"/>
    <property type="project" value="UniProtKB-SubCell"/>
</dbReference>
<dbReference type="EMBL" id="JBFOLK010000004">
    <property type="protein sequence ID" value="KAL2518449.1"/>
    <property type="molecule type" value="Genomic_DNA"/>
</dbReference>
<gene>
    <name evidence="11" type="ORF">Adt_14696</name>
</gene>
<protein>
    <submittedName>
        <fullName evidence="11">Myb domain protein</fullName>
    </submittedName>
</protein>
<keyword evidence="6" id="KW-0539">Nucleus</keyword>
<dbReference type="FunFam" id="1.10.10.60:FF:000001">
    <property type="entry name" value="MYB-related transcription factor"/>
    <property type="match status" value="1"/>
</dbReference>
<evidence type="ECO:0000259" key="10">
    <source>
        <dbReference type="PROSITE" id="PS51294"/>
    </source>
</evidence>
<evidence type="ECO:0000256" key="5">
    <source>
        <dbReference type="ARBA" id="ARBA00023163"/>
    </source>
</evidence>
<feature type="compositionally biased region" description="Polar residues" evidence="8">
    <location>
        <begin position="13"/>
        <end position="22"/>
    </location>
</feature>
<dbReference type="InterPro" id="IPR001005">
    <property type="entry name" value="SANT/Myb"/>
</dbReference>
<dbReference type="PROSITE" id="PS51294">
    <property type="entry name" value="HTH_MYB"/>
    <property type="match status" value="2"/>
</dbReference>
<dbReference type="InterPro" id="IPR009057">
    <property type="entry name" value="Homeodomain-like_sf"/>
</dbReference>
<comment type="function">
    <text evidence="7">Transcription factor.</text>
</comment>
<organism evidence="11 12">
    <name type="scientific">Abeliophyllum distichum</name>
    <dbReference type="NCBI Taxonomy" id="126358"/>
    <lineage>
        <taxon>Eukaryota</taxon>
        <taxon>Viridiplantae</taxon>
        <taxon>Streptophyta</taxon>
        <taxon>Embryophyta</taxon>
        <taxon>Tracheophyta</taxon>
        <taxon>Spermatophyta</taxon>
        <taxon>Magnoliopsida</taxon>
        <taxon>eudicotyledons</taxon>
        <taxon>Gunneridae</taxon>
        <taxon>Pentapetalae</taxon>
        <taxon>asterids</taxon>
        <taxon>lamiids</taxon>
        <taxon>Lamiales</taxon>
        <taxon>Oleaceae</taxon>
        <taxon>Forsythieae</taxon>
        <taxon>Abeliophyllum</taxon>
    </lineage>
</organism>
<name>A0ABD1U0E4_9LAMI</name>
<proteinExistence type="predicted"/>
<feature type="compositionally biased region" description="Basic and acidic residues" evidence="8">
    <location>
        <begin position="1"/>
        <end position="11"/>
    </location>
</feature>
<feature type="region of interest" description="Disordered" evidence="8">
    <location>
        <begin position="278"/>
        <end position="297"/>
    </location>
</feature>
<evidence type="ECO:0000256" key="7">
    <source>
        <dbReference type="ARBA" id="ARBA00057804"/>
    </source>
</evidence>
<evidence type="ECO:0000256" key="8">
    <source>
        <dbReference type="SAM" id="MobiDB-lite"/>
    </source>
</evidence>
<dbReference type="PANTHER" id="PTHR47995">
    <property type="entry name" value="TRANSCRIPTION FACTOR MYB33-RELATED"/>
    <property type="match status" value="1"/>
</dbReference>
<feature type="region of interest" description="Disordered" evidence="8">
    <location>
        <begin position="1"/>
        <end position="40"/>
    </location>
</feature>
<accession>A0ABD1U0E4</accession>
<keyword evidence="3" id="KW-0805">Transcription regulation</keyword>
<sequence>MGTTSETEKRMNSKNGLDSSSVEEARSGGNLGENGPLKKGPWTSAEDAILVEYITKHGEGNWNAIQKHSGLARCGNSCRLRWANHLRPNLKKGAITPEEECRIIELHAKLGNKWAQMVAELPGRTDNEIKNFWNTRIKRRQRAGLPIYPAETCLQVFNESQRNMDFGTFLSRNAQHHDFSTNNNFVIPTVEFKSSEVNQHLYTPPRLDIPPSNLLNIPASSLLSQGLNSTLYPSKRRRGSESLFHGLNATVCDILPGGIPYPTNGSVQIAQSFAVPSAYDHNPNSDHPASSSAIPDCHDVLNGNSSSELASIQTRICSLGSLSSPLPSPETVNTLIWSPPTENTQLCSLSPRNSGLLDAVLYESQNLKNLKDNSCQQTSHASVMSIHIMGTSSHDLHERQWEAFGNPISPLGSSLPLFNEYAPISRNLLEEPPQSVDTMPGCKGKEAAVEPIPMQYGEKSETANQTIFSTLDFFLASNCFGPEGPC</sequence>
<feature type="domain" description="HTH myb-type" evidence="10">
    <location>
        <begin position="34"/>
        <end position="86"/>
    </location>
</feature>
<comment type="caution">
    <text evidence="11">The sequence shown here is derived from an EMBL/GenBank/DDBJ whole genome shotgun (WGS) entry which is preliminary data.</text>
</comment>
<dbReference type="PROSITE" id="PS50090">
    <property type="entry name" value="MYB_LIKE"/>
    <property type="match status" value="2"/>
</dbReference>
<feature type="domain" description="Myb-like" evidence="9">
    <location>
        <begin position="87"/>
        <end position="137"/>
    </location>
</feature>
<dbReference type="Gene3D" id="1.10.10.60">
    <property type="entry name" value="Homeodomain-like"/>
    <property type="match status" value="2"/>
</dbReference>
<dbReference type="GO" id="GO:0003677">
    <property type="term" value="F:DNA binding"/>
    <property type="evidence" value="ECO:0007669"/>
    <property type="project" value="UniProtKB-KW"/>
</dbReference>
<evidence type="ECO:0000256" key="1">
    <source>
        <dbReference type="ARBA" id="ARBA00004123"/>
    </source>
</evidence>
<keyword evidence="12" id="KW-1185">Reference proteome</keyword>
<reference evidence="12" key="1">
    <citation type="submission" date="2024-07" db="EMBL/GenBank/DDBJ databases">
        <title>Two chromosome-level genome assemblies of Korean endemic species Abeliophyllum distichum and Forsythia ovata (Oleaceae).</title>
        <authorList>
            <person name="Jang H."/>
        </authorList>
    </citation>
    <scope>NUCLEOTIDE SEQUENCE [LARGE SCALE GENOMIC DNA]</scope>
</reference>
<evidence type="ECO:0000256" key="3">
    <source>
        <dbReference type="ARBA" id="ARBA00023015"/>
    </source>
</evidence>
<dbReference type="InterPro" id="IPR017930">
    <property type="entry name" value="Myb_dom"/>
</dbReference>
<keyword evidence="5" id="KW-0804">Transcription</keyword>
<evidence type="ECO:0000256" key="6">
    <source>
        <dbReference type="ARBA" id="ARBA00023242"/>
    </source>
</evidence>
<evidence type="ECO:0000313" key="12">
    <source>
        <dbReference type="Proteomes" id="UP001604336"/>
    </source>
</evidence>
<keyword evidence="2" id="KW-0677">Repeat</keyword>
<evidence type="ECO:0000256" key="4">
    <source>
        <dbReference type="ARBA" id="ARBA00023125"/>
    </source>
</evidence>
<feature type="domain" description="Myb-like" evidence="9">
    <location>
        <begin position="34"/>
        <end position="86"/>
    </location>
</feature>